<dbReference type="Proteomes" id="UP000322667">
    <property type="component" value="Chromosome A07"/>
</dbReference>
<accession>A0A5D2PTU4</accession>
<reference evidence="1 2" key="1">
    <citation type="submission" date="2019-07" db="EMBL/GenBank/DDBJ databases">
        <title>WGS assembly of Gossypium tomentosum.</title>
        <authorList>
            <person name="Chen Z.J."/>
            <person name="Sreedasyam A."/>
            <person name="Ando A."/>
            <person name="Song Q."/>
            <person name="De L."/>
            <person name="Hulse-Kemp A."/>
            <person name="Ding M."/>
            <person name="Ye W."/>
            <person name="Kirkbride R."/>
            <person name="Jenkins J."/>
            <person name="Plott C."/>
            <person name="Lovell J."/>
            <person name="Lin Y.-M."/>
            <person name="Vaughn R."/>
            <person name="Liu B."/>
            <person name="Li W."/>
            <person name="Simpson S."/>
            <person name="Scheffler B."/>
            <person name="Saski C."/>
            <person name="Grover C."/>
            <person name="Hu G."/>
            <person name="Conover J."/>
            <person name="Carlson J."/>
            <person name="Shu S."/>
            <person name="Boston L."/>
            <person name="Williams M."/>
            <person name="Peterson D."/>
            <person name="Mcgee K."/>
            <person name="Jones D."/>
            <person name="Wendel J."/>
            <person name="Stelly D."/>
            <person name="Grimwood J."/>
            <person name="Schmutz J."/>
        </authorList>
    </citation>
    <scope>NUCLEOTIDE SEQUENCE [LARGE SCALE GENOMIC DNA]</scope>
    <source>
        <strain evidence="1">7179.01</strain>
    </source>
</reference>
<protein>
    <submittedName>
        <fullName evidence="1">Uncharacterized protein</fullName>
    </submittedName>
</protein>
<evidence type="ECO:0000313" key="1">
    <source>
        <dbReference type="EMBL" id="TYI18554.1"/>
    </source>
</evidence>
<gene>
    <name evidence="1" type="ORF">ES332_A07G099300v1</name>
</gene>
<dbReference type="EMBL" id="CM017616">
    <property type="protein sequence ID" value="TYI18554.1"/>
    <property type="molecule type" value="Genomic_DNA"/>
</dbReference>
<organism evidence="1 2">
    <name type="scientific">Gossypium tomentosum</name>
    <name type="common">Hawaiian cotton</name>
    <name type="synonym">Gossypium sandvicense</name>
    <dbReference type="NCBI Taxonomy" id="34277"/>
    <lineage>
        <taxon>Eukaryota</taxon>
        <taxon>Viridiplantae</taxon>
        <taxon>Streptophyta</taxon>
        <taxon>Embryophyta</taxon>
        <taxon>Tracheophyta</taxon>
        <taxon>Spermatophyta</taxon>
        <taxon>Magnoliopsida</taxon>
        <taxon>eudicotyledons</taxon>
        <taxon>Gunneridae</taxon>
        <taxon>Pentapetalae</taxon>
        <taxon>rosids</taxon>
        <taxon>malvids</taxon>
        <taxon>Malvales</taxon>
        <taxon>Malvaceae</taxon>
        <taxon>Malvoideae</taxon>
        <taxon>Gossypium</taxon>
    </lineage>
</organism>
<sequence length="85" mass="9942">MPPITTPLSLYEGWKLMDLYAKRPFNVWEDHIMTSRFVDGLPVVNVHCSNSNHSLGDKFILGDHQVANTPWHGFYKFEKSFFFHT</sequence>
<dbReference type="AlphaFoldDB" id="A0A5D2PTU4"/>
<keyword evidence="2" id="KW-1185">Reference proteome</keyword>
<proteinExistence type="predicted"/>
<name>A0A5D2PTU4_GOSTO</name>
<evidence type="ECO:0000313" key="2">
    <source>
        <dbReference type="Proteomes" id="UP000322667"/>
    </source>
</evidence>